<dbReference type="Gene3D" id="1.10.260.40">
    <property type="entry name" value="lambda repressor-like DNA-binding domains"/>
    <property type="match status" value="1"/>
</dbReference>
<dbReference type="EMBL" id="JACRKR010000010">
    <property type="protein sequence ID" value="MBI5078425.1"/>
    <property type="molecule type" value="Genomic_DNA"/>
</dbReference>
<organism evidence="2 3">
    <name type="scientific">Candidatus Saganbacteria bacterium</name>
    <dbReference type="NCBI Taxonomy" id="2575572"/>
    <lineage>
        <taxon>Bacteria</taxon>
        <taxon>Bacillati</taxon>
        <taxon>Saganbacteria</taxon>
    </lineage>
</organism>
<accession>A0A9D6YXC4</accession>
<dbReference type="InterPro" id="IPR001387">
    <property type="entry name" value="Cro/C1-type_HTH"/>
</dbReference>
<feature type="domain" description="HTH cro/C1-type" evidence="1">
    <location>
        <begin position="8"/>
        <end position="65"/>
    </location>
</feature>
<reference evidence="2" key="1">
    <citation type="submission" date="2020-07" db="EMBL/GenBank/DDBJ databases">
        <title>Huge and variable diversity of episymbiotic CPR bacteria and DPANN archaea in groundwater ecosystems.</title>
        <authorList>
            <person name="He C.Y."/>
            <person name="Keren R."/>
            <person name="Whittaker M."/>
            <person name="Farag I.F."/>
            <person name="Doudna J."/>
            <person name="Cate J.H.D."/>
            <person name="Banfield J.F."/>
        </authorList>
    </citation>
    <scope>NUCLEOTIDE SEQUENCE</scope>
    <source>
        <strain evidence="2">NC_groundwater_1860_Pr3_B-0.1um_51_7</strain>
    </source>
</reference>
<gene>
    <name evidence="2" type="ORF">HZB08_00175</name>
</gene>
<dbReference type="CDD" id="cd00093">
    <property type="entry name" value="HTH_XRE"/>
    <property type="match status" value="1"/>
</dbReference>
<comment type="caution">
    <text evidence="2">The sequence shown here is derived from an EMBL/GenBank/DDBJ whole genome shotgun (WGS) entry which is preliminary data.</text>
</comment>
<evidence type="ECO:0000313" key="3">
    <source>
        <dbReference type="Proteomes" id="UP000808761"/>
    </source>
</evidence>
<dbReference type="Proteomes" id="UP000808761">
    <property type="component" value="Unassembled WGS sequence"/>
</dbReference>
<feature type="non-terminal residue" evidence="2">
    <location>
        <position position="1"/>
    </location>
</feature>
<sequence>NKTFGQFFKELRICKGLSLRQFCLTHGFDSSNISKIERGVAKPPQADKLFEYAKCLGLEKDTDEWYEFCDLAAAEKGKFPKDLLSDEEIRERMPALFRAMRNKKGAKEIIGKIKDVIKDAWSE</sequence>
<dbReference type="AlphaFoldDB" id="A0A9D6YXC4"/>
<dbReference type="InterPro" id="IPR010982">
    <property type="entry name" value="Lambda_DNA-bd_dom_sf"/>
</dbReference>
<dbReference type="PROSITE" id="PS50943">
    <property type="entry name" value="HTH_CROC1"/>
    <property type="match status" value="1"/>
</dbReference>
<dbReference type="SUPFAM" id="SSF47413">
    <property type="entry name" value="lambda repressor-like DNA-binding domains"/>
    <property type="match status" value="1"/>
</dbReference>
<protein>
    <submittedName>
        <fullName evidence="2">Helix-turn-helix transcriptional regulator</fullName>
    </submittedName>
</protein>
<dbReference type="GO" id="GO:0003677">
    <property type="term" value="F:DNA binding"/>
    <property type="evidence" value="ECO:0007669"/>
    <property type="project" value="InterPro"/>
</dbReference>
<evidence type="ECO:0000259" key="1">
    <source>
        <dbReference type="PROSITE" id="PS50943"/>
    </source>
</evidence>
<proteinExistence type="predicted"/>
<name>A0A9D6YXC4_UNCSA</name>
<evidence type="ECO:0000313" key="2">
    <source>
        <dbReference type="EMBL" id="MBI5078425.1"/>
    </source>
</evidence>